<dbReference type="RefSeq" id="WP_066855102.1">
    <property type="nucleotide sequence ID" value="NZ_JXMS01000015.1"/>
</dbReference>
<sequence length="180" mass="21042">MFKKILFNILDHVESYICQALLAFFVVILFLQIILREIGTPLYWSEEVARFSFVWFVFFGASYAARLAAHNRVTLQFKLFPPIVGEISMLLMDGVWIVFNSVMTWKGIQTIQDLIEFPYATPALDWQLSWVYMIFPLSFSLMTLRILQVNYIKWILKQEIEDPDKADIEKSKNALKGEEG</sequence>
<keyword evidence="12" id="KW-1185">Reference proteome</keyword>
<dbReference type="InterPro" id="IPR055348">
    <property type="entry name" value="DctQ"/>
</dbReference>
<protein>
    <submittedName>
        <fullName evidence="11">C4-dicarboxylate ABC transporter</fullName>
    </submittedName>
</protein>
<dbReference type="AlphaFoldDB" id="A0A1B7XC72"/>
<evidence type="ECO:0000256" key="6">
    <source>
        <dbReference type="ARBA" id="ARBA00022989"/>
    </source>
</evidence>
<dbReference type="GO" id="GO:0022857">
    <property type="term" value="F:transmembrane transporter activity"/>
    <property type="evidence" value="ECO:0007669"/>
    <property type="project" value="TreeGrafter"/>
</dbReference>
<comment type="caution">
    <text evidence="11">The sequence shown here is derived from an EMBL/GenBank/DDBJ whole genome shotgun (WGS) entry which is preliminary data.</text>
</comment>
<evidence type="ECO:0000256" key="2">
    <source>
        <dbReference type="ARBA" id="ARBA00022448"/>
    </source>
</evidence>
<keyword evidence="5 9" id="KW-0812">Transmembrane</keyword>
<evidence type="ECO:0000256" key="8">
    <source>
        <dbReference type="ARBA" id="ARBA00038436"/>
    </source>
</evidence>
<gene>
    <name evidence="11" type="ORF">SP90_09675</name>
</gene>
<keyword evidence="3" id="KW-1003">Cell membrane</keyword>
<evidence type="ECO:0000313" key="11">
    <source>
        <dbReference type="EMBL" id="OBQ51476.1"/>
    </source>
</evidence>
<dbReference type="Pfam" id="PF04290">
    <property type="entry name" value="DctQ"/>
    <property type="match status" value="1"/>
</dbReference>
<evidence type="ECO:0000256" key="9">
    <source>
        <dbReference type="SAM" id="Phobius"/>
    </source>
</evidence>
<dbReference type="InterPro" id="IPR007387">
    <property type="entry name" value="TRAP_DctQ"/>
</dbReference>
<dbReference type="EMBL" id="JXMS01000015">
    <property type="protein sequence ID" value="OBQ51476.1"/>
    <property type="molecule type" value="Genomic_DNA"/>
</dbReference>
<feature type="transmembrane region" description="Helical" evidence="9">
    <location>
        <begin position="16"/>
        <end position="36"/>
    </location>
</feature>
<dbReference type="PANTHER" id="PTHR35011">
    <property type="entry name" value="2,3-DIKETO-L-GULONATE TRAP TRANSPORTER SMALL PERMEASE PROTEIN YIAM"/>
    <property type="match status" value="1"/>
</dbReference>
<keyword evidence="2" id="KW-0813">Transport</keyword>
<comment type="subcellular location">
    <subcellularLocation>
        <location evidence="1">Cell inner membrane</location>
        <topology evidence="1">Multi-pass membrane protein</topology>
    </subcellularLocation>
</comment>
<reference evidence="11 12" key="1">
    <citation type="submission" date="2015-01" db="EMBL/GenBank/DDBJ databases">
        <title>Desulfovibrio sp. JC271 draft genome sequence.</title>
        <authorList>
            <person name="Shivani Y."/>
            <person name="Subhash Y."/>
            <person name="Sasikala C."/>
            <person name="Ramana C.V."/>
        </authorList>
    </citation>
    <scope>NUCLEOTIDE SEQUENCE [LARGE SCALE GENOMIC DNA]</scope>
    <source>
        <strain evidence="11 12">JC271</strain>
    </source>
</reference>
<organism evidence="11 12">
    <name type="scientific">Halodesulfovibrio spirochaetisodalis</name>
    <dbReference type="NCBI Taxonomy" id="1560234"/>
    <lineage>
        <taxon>Bacteria</taxon>
        <taxon>Pseudomonadati</taxon>
        <taxon>Thermodesulfobacteriota</taxon>
        <taxon>Desulfovibrionia</taxon>
        <taxon>Desulfovibrionales</taxon>
        <taxon>Desulfovibrionaceae</taxon>
        <taxon>Halodesulfovibrio</taxon>
    </lineage>
</organism>
<dbReference type="GO" id="GO:0015740">
    <property type="term" value="P:C4-dicarboxylate transport"/>
    <property type="evidence" value="ECO:0007669"/>
    <property type="project" value="TreeGrafter"/>
</dbReference>
<evidence type="ECO:0000259" key="10">
    <source>
        <dbReference type="Pfam" id="PF04290"/>
    </source>
</evidence>
<comment type="similarity">
    <text evidence="8">Belongs to the TRAP transporter small permease family.</text>
</comment>
<keyword evidence="7 9" id="KW-0472">Membrane</keyword>
<name>A0A1B7XC72_9BACT</name>
<dbReference type="GO" id="GO:0005886">
    <property type="term" value="C:plasma membrane"/>
    <property type="evidence" value="ECO:0007669"/>
    <property type="project" value="UniProtKB-SubCell"/>
</dbReference>
<dbReference type="PANTHER" id="PTHR35011:SF2">
    <property type="entry name" value="2,3-DIKETO-L-GULONATE TRAP TRANSPORTER SMALL PERMEASE PROTEIN YIAM"/>
    <property type="match status" value="1"/>
</dbReference>
<evidence type="ECO:0000256" key="1">
    <source>
        <dbReference type="ARBA" id="ARBA00004429"/>
    </source>
</evidence>
<evidence type="ECO:0000256" key="5">
    <source>
        <dbReference type="ARBA" id="ARBA00022692"/>
    </source>
</evidence>
<evidence type="ECO:0000256" key="3">
    <source>
        <dbReference type="ARBA" id="ARBA00022475"/>
    </source>
</evidence>
<accession>A0A1B7XC72</accession>
<dbReference type="PATRIC" id="fig|1560234.3.peg.767"/>
<dbReference type="STRING" id="1560234.SP90_09675"/>
<feature type="domain" description="Tripartite ATP-independent periplasmic transporters DctQ component" evidence="10">
    <location>
        <begin position="26"/>
        <end position="148"/>
    </location>
</feature>
<dbReference type="Proteomes" id="UP000091979">
    <property type="component" value="Unassembled WGS sequence"/>
</dbReference>
<feature type="transmembrane region" description="Helical" evidence="9">
    <location>
        <begin position="48"/>
        <end position="69"/>
    </location>
</feature>
<keyword evidence="4" id="KW-0997">Cell inner membrane</keyword>
<keyword evidence="6 9" id="KW-1133">Transmembrane helix</keyword>
<dbReference type="OrthoDB" id="5454104at2"/>
<evidence type="ECO:0000256" key="7">
    <source>
        <dbReference type="ARBA" id="ARBA00023136"/>
    </source>
</evidence>
<proteinExistence type="inferred from homology"/>
<feature type="transmembrane region" description="Helical" evidence="9">
    <location>
        <begin position="128"/>
        <end position="147"/>
    </location>
</feature>
<evidence type="ECO:0000313" key="12">
    <source>
        <dbReference type="Proteomes" id="UP000091979"/>
    </source>
</evidence>
<evidence type="ECO:0000256" key="4">
    <source>
        <dbReference type="ARBA" id="ARBA00022519"/>
    </source>
</evidence>